<proteinExistence type="inferred from homology"/>
<evidence type="ECO:0000313" key="6">
    <source>
        <dbReference type="Proteomes" id="UP001412067"/>
    </source>
</evidence>
<dbReference type="PANTHER" id="PTHR13068:SF46">
    <property type="entry name" value="OS03G0360600 PROTEIN"/>
    <property type="match status" value="1"/>
</dbReference>
<sequence length="335" mass="38117">MEESIRFRRACLLQPPSSSSKHHLSRIPTSSSHNPCSPPPNLLVKGLAISSRAPVSFPQIPRKSSPPPIDSSFPFREKMLFLDSVGVDLFPLIENHPPIVSSSLAELRAAVYFLVSLGFSSKDLRRICGMCPEILTSGGPSSFNPVLTFLLREAGVQGCDLRCVISRRPRLLVSDVACRLRPTLYFLQMLGIAEPARHAHLLSCSVEEKFIPRLDFLQKIGFSPRDARSMARRFPQIFCYSMKENLVPKFKFFAGEMERELMELKNFPQYFSFSLEKKIKPRCRLCKENEVFFELPALLKPSDDEFQRRLEVIISSSPPLRRSPLWKQGLVDNYL</sequence>
<protein>
    <recommendedName>
        <fullName evidence="7">Transcription termination factor MTEF1, chloroplastic</fullName>
    </recommendedName>
</protein>
<dbReference type="SMART" id="SM00733">
    <property type="entry name" value="Mterf"/>
    <property type="match status" value="6"/>
</dbReference>
<dbReference type="EMBL" id="JBBWWR010000014">
    <property type="protein sequence ID" value="KAK8953567.1"/>
    <property type="molecule type" value="Genomic_DNA"/>
</dbReference>
<keyword evidence="2" id="KW-0806">Transcription termination</keyword>
<dbReference type="InterPro" id="IPR003690">
    <property type="entry name" value="MTERF"/>
</dbReference>
<gene>
    <name evidence="5" type="ORF">KSP40_PGU004282</name>
</gene>
<keyword evidence="3" id="KW-0809">Transit peptide</keyword>
<comment type="similarity">
    <text evidence="1">Belongs to the mTERF family.</text>
</comment>
<evidence type="ECO:0000256" key="2">
    <source>
        <dbReference type="ARBA" id="ARBA00022472"/>
    </source>
</evidence>
<dbReference type="Gene3D" id="1.25.70.10">
    <property type="entry name" value="Transcription termination factor 3, mitochondrial"/>
    <property type="match status" value="1"/>
</dbReference>
<dbReference type="InterPro" id="IPR038538">
    <property type="entry name" value="MTERF_sf"/>
</dbReference>
<organism evidence="5 6">
    <name type="scientific">Platanthera guangdongensis</name>
    <dbReference type="NCBI Taxonomy" id="2320717"/>
    <lineage>
        <taxon>Eukaryota</taxon>
        <taxon>Viridiplantae</taxon>
        <taxon>Streptophyta</taxon>
        <taxon>Embryophyta</taxon>
        <taxon>Tracheophyta</taxon>
        <taxon>Spermatophyta</taxon>
        <taxon>Magnoliopsida</taxon>
        <taxon>Liliopsida</taxon>
        <taxon>Asparagales</taxon>
        <taxon>Orchidaceae</taxon>
        <taxon>Orchidoideae</taxon>
        <taxon>Orchideae</taxon>
        <taxon>Orchidinae</taxon>
        <taxon>Platanthera</taxon>
    </lineage>
</organism>
<keyword evidence="2" id="KW-0805">Transcription regulation</keyword>
<evidence type="ECO:0000313" key="5">
    <source>
        <dbReference type="EMBL" id="KAK8953567.1"/>
    </source>
</evidence>
<comment type="caution">
    <text evidence="5">The sequence shown here is derived from an EMBL/GenBank/DDBJ whole genome shotgun (WGS) entry which is preliminary data.</text>
</comment>
<evidence type="ECO:0000256" key="4">
    <source>
        <dbReference type="SAM" id="MobiDB-lite"/>
    </source>
</evidence>
<evidence type="ECO:0008006" key="7">
    <source>
        <dbReference type="Google" id="ProtNLM"/>
    </source>
</evidence>
<keyword evidence="6" id="KW-1185">Reference proteome</keyword>
<keyword evidence="2" id="KW-0804">Transcription</keyword>
<feature type="region of interest" description="Disordered" evidence="4">
    <location>
        <begin position="16"/>
        <end position="38"/>
    </location>
</feature>
<evidence type="ECO:0000256" key="3">
    <source>
        <dbReference type="ARBA" id="ARBA00022946"/>
    </source>
</evidence>
<evidence type="ECO:0000256" key="1">
    <source>
        <dbReference type="ARBA" id="ARBA00007692"/>
    </source>
</evidence>
<dbReference type="Pfam" id="PF02536">
    <property type="entry name" value="mTERF"/>
    <property type="match status" value="1"/>
</dbReference>
<reference evidence="5 6" key="1">
    <citation type="journal article" date="2022" name="Nat. Plants">
        <title>Genomes of leafy and leafless Platanthera orchids illuminate the evolution of mycoheterotrophy.</title>
        <authorList>
            <person name="Li M.H."/>
            <person name="Liu K.W."/>
            <person name="Li Z."/>
            <person name="Lu H.C."/>
            <person name="Ye Q.L."/>
            <person name="Zhang D."/>
            <person name="Wang J.Y."/>
            <person name="Li Y.F."/>
            <person name="Zhong Z.M."/>
            <person name="Liu X."/>
            <person name="Yu X."/>
            <person name="Liu D.K."/>
            <person name="Tu X.D."/>
            <person name="Liu B."/>
            <person name="Hao Y."/>
            <person name="Liao X.Y."/>
            <person name="Jiang Y.T."/>
            <person name="Sun W.H."/>
            <person name="Chen J."/>
            <person name="Chen Y.Q."/>
            <person name="Ai Y."/>
            <person name="Zhai J.W."/>
            <person name="Wu S.S."/>
            <person name="Zhou Z."/>
            <person name="Hsiao Y.Y."/>
            <person name="Wu W.L."/>
            <person name="Chen Y.Y."/>
            <person name="Lin Y.F."/>
            <person name="Hsu J.L."/>
            <person name="Li C.Y."/>
            <person name="Wang Z.W."/>
            <person name="Zhao X."/>
            <person name="Zhong W.Y."/>
            <person name="Ma X.K."/>
            <person name="Ma L."/>
            <person name="Huang J."/>
            <person name="Chen G.Z."/>
            <person name="Huang M.Z."/>
            <person name="Huang L."/>
            <person name="Peng D.H."/>
            <person name="Luo Y.B."/>
            <person name="Zou S.Q."/>
            <person name="Chen S.P."/>
            <person name="Lan S."/>
            <person name="Tsai W.C."/>
            <person name="Van de Peer Y."/>
            <person name="Liu Z.J."/>
        </authorList>
    </citation>
    <scope>NUCLEOTIDE SEQUENCE [LARGE SCALE GENOMIC DNA]</scope>
    <source>
        <strain evidence="5">Lor288</strain>
    </source>
</reference>
<name>A0ABR2LYW7_9ASPA</name>
<dbReference type="PANTHER" id="PTHR13068">
    <property type="entry name" value="CGI-12 PROTEIN-RELATED"/>
    <property type="match status" value="1"/>
</dbReference>
<accession>A0ABR2LYW7</accession>
<dbReference type="Proteomes" id="UP001412067">
    <property type="component" value="Unassembled WGS sequence"/>
</dbReference>